<feature type="region of interest" description="Disordered" evidence="1">
    <location>
        <begin position="675"/>
        <end position="766"/>
    </location>
</feature>
<feature type="compositionally biased region" description="Polar residues" evidence="1">
    <location>
        <begin position="43"/>
        <end position="53"/>
    </location>
</feature>
<feature type="region of interest" description="Disordered" evidence="1">
    <location>
        <begin position="153"/>
        <end position="294"/>
    </location>
</feature>
<dbReference type="Proteomes" id="UP000663828">
    <property type="component" value="Unassembled WGS sequence"/>
</dbReference>
<feature type="compositionally biased region" description="Polar residues" evidence="1">
    <location>
        <begin position="740"/>
        <end position="749"/>
    </location>
</feature>
<keyword evidence="4" id="KW-1185">Reference proteome</keyword>
<dbReference type="InterPro" id="IPR013087">
    <property type="entry name" value="Znf_C2H2_type"/>
</dbReference>
<feature type="region of interest" description="Disordered" evidence="1">
    <location>
        <begin position="1"/>
        <end position="20"/>
    </location>
</feature>
<feature type="domain" description="C2H2-type" evidence="2">
    <location>
        <begin position="317"/>
        <end position="339"/>
    </location>
</feature>
<dbReference type="SMART" id="SM00355">
    <property type="entry name" value="ZnF_C2H2"/>
    <property type="match status" value="2"/>
</dbReference>
<accession>A0A814H2N0</accession>
<dbReference type="EMBL" id="CAJNOR010000777">
    <property type="protein sequence ID" value="CAF1004895.1"/>
    <property type="molecule type" value="Genomic_DNA"/>
</dbReference>
<organism evidence="3 4">
    <name type="scientific">Adineta ricciae</name>
    <name type="common">Rotifer</name>
    <dbReference type="NCBI Taxonomy" id="249248"/>
    <lineage>
        <taxon>Eukaryota</taxon>
        <taxon>Metazoa</taxon>
        <taxon>Spiralia</taxon>
        <taxon>Gnathifera</taxon>
        <taxon>Rotifera</taxon>
        <taxon>Eurotatoria</taxon>
        <taxon>Bdelloidea</taxon>
        <taxon>Adinetida</taxon>
        <taxon>Adinetidae</taxon>
        <taxon>Adineta</taxon>
    </lineage>
</organism>
<evidence type="ECO:0000256" key="1">
    <source>
        <dbReference type="SAM" id="MobiDB-lite"/>
    </source>
</evidence>
<feature type="region of interest" description="Disordered" evidence="1">
    <location>
        <begin position="426"/>
        <end position="461"/>
    </location>
</feature>
<sequence length="766" mass="86338">MNSSSSPPVLYLEDDGGDDDNQIYQTSLLNDLRLPRKKRKLTNANVQINSSDFNLPKRQRNDDFHRQSSQTTMDSELDAEPILLDPDEYIIEEPDTAHSFCSFDWTIQPRTPPPPLLPPPSLPSLPARMYSSSIQTPSRLSSKPSMNATYATKRHPDKLDRMPNNNNSHDRHVQQSRNPISMSVPPATPPHTSRSSVAVLPLPLPKPTASFAQPNTRRGRPTKNSRVPYPQDTTPHSPMRHRSEPNIYSQAQQALRTAATTVQPPPPSPTPSSSSSGAISGMPTMPSNSSNNHTSEIRRQTLNGTGLFSAFHDSKYYQCNICKFKSVTSSTLLQHLFTHMFFCDQCSFYTYSHYSLTQHMFEKHLPPVTEHARDFSNPKSFDLLYVTRCPDGTFALCMDSSPSAAASTNKATTTVEKRLILSSAIPNDQQQQLQSQQQVAKLSKPKQVKEKKSSNTTEDNDIVLLSPEKRDTTTHRSVVQHKTKEKPSQNYISIKYRRTYSLKKPFSCHALTLEYDICREHMIRLMCNTQDTCKRRKYLNEFQKTRLIDEVADCLRTVVNDIIDNENNSAQSTMICALPSHVLGSILSKSGLDEIMSSLKLNNKHEQYQEQKMLYDREHLMRENRKNTFVITSPDTNHSEQSIITSLHSSMTNGDSIFTQTKITKTPIVNESLRRYAQRNPNVQPQTTVSKPMPQKKTNVTQSSSPSPLPRPNSPRLNSTRLAIPKSSRSVSNSSIPSITDRNNNTIPTSHPKVAPSKCPRVITLD</sequence>
<name>A0A814H2N0_ADIRI</name>
<feature type="compositionally biased region" description="Polar residues" evidence="1">
    <location>
        <begin position="285"/>
        <end position="294"/>
    </location>
</feature>
<evidence type="ECO:0000313" key="4">
    <source>
        <dbReference type="Proteomes" id="UP000663828"/>
    </source>
</evidence>
<evidence type="ECO:0000313" key="3">
    <source>
        <dbReference type="EMBL" id="CAF1004895.1"/>
    </source>
</evidence>
<reference evidence="3" key="1">
    <citation type="submission" date="2021-02" db="EMBL/GenBank/DDBJ databases">
        <authorList>
            <person name="Nowell W R."/>
        </authorList>
    </citation>
    <scope>NUCLEOTIDE SEQUENCE</scope>
</reference>
<proteinExistence type="predicted"/>
<gene>
    <name evidence="3" type="ORF">XAT740_LOCUS13407</name>
</gene>
<feature type="compositionally biased region" description="Low complexity" evidence="1">
    <location>
        <begin position="727"/>
        <end position="738"/>
    </location>
</feature>
<feature type="compositionally biased region" description="Low complexity" evidence="1">
    <location>
        <begin position="250"/>
        <end position="262"/>
    </location>
</feature>
<protein>
    <recommendedName>
        <fullName evidence="2">C2H2-type domain-containing protein</fullName>
    </recommendedName>
</protein>
<feature type="domain" description="C2H2-type" evidence="2">
    <location>
        <begin position="341"/>
        <end position="364"/>
    </location>
</feature>
<dbReference type="AlphaFoldDB" id="A0A814H2N0"/>
<feature type="compositionally biased region" description="Low complexity" evidence="1">
    <location>
        <begin position="429"/>
        <end position="438"/>
    </location>
</feature>
<feature type="compositionally biased region" description="Polar residues" evidence="1">
    <location>
        <begin position="679"/>
        <end position="702"/>
    </location>
</feature>
<feature type="region of interest" description="Disordered" evidence="1">
    <location>
        <begin position="43"/>
        <end position="74"/>
    </location>
</feature>
<evidence type="ECO:0000259" key="2">
    <source>
        <dbReference type="SMART" id="SM00355"/>
    </source>
</evidence>
<comment type="caution">
    <text evidence="3">The sequence shown here is derived from an EMBL/GenBank/DDBJ whole genome shotgun (WGS) entry which is preliminary data.</text>
</comment>